<name>A0A0S7EAM5_9FLAO</name>
<dbReference type="Pfam" id="PF05117">
    <property type="entry name" value="DUF695"/>
    <property type="match status" value="1"/>
</dbReference>
<proteinExistence type="predicted"/>
<gene>
    <name evidence="1" type="ORF">AS202_00500</name>
</gene>
<dbReference type="KEGG" id="mod:AS202_00500"/>
<accession>A0A0S7EAM5</accession>
<dbReference type="RefSeq" id="WP_006258702.1">
    <property type="nucleotide sequence ID" value="NZ_BCMQ01000010.1"/>
</dbReference>
<sequence length="138" mass="15962">MSDQSMSIRVLEVGGFKATGVINMSYANFSDKDKYPYAFVIELSLVETEREYPTWEENERLEEIENNIIDILRRTQSDIQYVGKMTRRGVRDIFCYLASDDVDGEAIGGYCDTIEDTIDIHIEIEEDKDWEIVSKLIS</sequence>
<evidence type="ECO:0000313" key="1">
    <source>
        <dbReference type="EMBL" id="ALU24764.1"/>
    </source>
</evidence>
<organism evidence="1 2">
    <name type="scientific">Myroides odoratimimus</name>
    <dbReference type="NCBI Taxonomy" id="76832"/>
    <lineage>
        <taxon>Bacteria</taxon>
        <taxon>Pseudomonadati</taxon>
        <taxon>Bacteroidota</taxon>
        <taxon>Flavobacteriia</taxon>
        <taxon>Flavobacteriales</taxon>
        <taxon>Flavobacteriaceae</taxon>
        <taxon>Myroides</taxon>
    </lineage>
</organism>
<dbReference type="AlphaFoldDB" id="A0A0S7EAM5"/>
<evidence type="ECO:0000313" key="2">
    <source>
        <dbReference type="Proteomes" id="UP000069030"/>
    </source>
</evidence>
<dbReference type="InterPro" id="IPR016097">
    <property type="entry name" value="DUF695"/>
</dbReference>
<dbReference type="EMBL" id="CP013690">
    <property type="protein sequence ID" value="ALU24764.1"/>
    <property type="molecule type" value="Genomic_DNA"/>
</dbReference>
<protein>
    <submittedName>
        <fullName evidence="1">Uncharacterized protein</fullName>
    </submittedName>
</protein>
<reference evidence="1 2" key="1">
    <citation type="journal article" date="2016" name="J. Zhejiang Univ. Sci. B">
        <title>Antibiotic resistance mechanisms of Myroides sp.</title>
        <authorList>
            <person name="Hu S."/>
            <person name="Yuan S."/>
            <person name="Qu H."/>
            <person name="Jiang T."/>
            <person name="Zhou Y."/>
            <person name="Wang M."/>
            <person name="Ming D."/>
        </authorList>
    </citation>
    <scope>NUCLEOTIDE SEQUENCE [LARGE SCALE GENOMIC DNA]</scope>
    <source>
        <strain evidence="1 2">PR63039</strain>
    </source>
</reference>
<dbReference type="Proteomes" id="UP000069030">
    <property type="component" value="Chromosome"/>
</dbReference>